<protein>
    <submittedName>
        <fullName evidence="1">Uncharacterized protein</fullName>
    </submittedName>
</protein>
<dbReference type="EMBL" id="MPDH01000002">
    <property type="protein sequence ID" value="PNP94506.1"/>
    <property type="molecule type" value="Genomic_DNA"/>
</dbReference>
<organism evidence="1 2">
    <name type="scientific">Listeria newyorkensis</name>
    <dbReference type="NCBI Taxonomy" id="1497681"/>
    <lineage>
        <taxon>Bacteria</taxon>
        <taxon>Bacillati</taxon>
        <taxon>Bacillota</taxon>
        <taxon>Bacilli</taxon>
        <taxon>Bacillales</taxon>
        <taxon>Listeriaceae</taxon>
        <taxon>Listeria</taxon>
    </lineage>
</organism>
<proteinExistence type="predicted"/>
<sequence>MVIKRFNSKQDDMEVASKEQILSLLDNGEESQNIKDILDNIVEEKCNIAGSAQIIKLFNQINNKKDDMRITVEDISLVGFDEKQLILSFNEESTDDLAFTAKGIYSFSTDFLDKLFSMSKFARYCFKVNEIDFLRDSLDYLLDKTDGKMMQYRFISGTGKNKEDMYIRAITSNQYRNFDNNIVLYLCLVSIHNYSKVMNKKAYIEQAYITDSSLDLTIKLDEKIKLNNYFSIEVGINITNSEIREGAVLFEFIYTISDKNGKKSTAMGDTVIKIQHNNKFETVGSKMKMLHNLKDHTDGVLNGINVARLATKLDENVLFSIFKNLASSKTLEKGTRSKLEKLHKEEITSNTLTIIELFEKLEQLNTSVDDKTYIQKKFNDFLTNGLK</sequence>
<keyword evidence="2" id="KW-1185">Reference proteome</keyword>
<gene>
    <name evidence="1" type="ORF">BMT55_02105</name>
</gene>
<dbReference type="Proteomes" id="UP000236500">
    <property type="component" value="Unassembled WGS sequence"/>
</dbReference>
<accession>A0ABX4XX57</accession>
<evidence type="ECO:0000313" key="1">
    <source>
        <dbReference type="EMBL" id="PNP94506.1"/>
    </source>
</evidence>
<evidence type="ECO:0000313" key="2">
    <source>
        <dbReference type="Proteomes" id="UP000236500"/>
    </source>
</evidence>
<name>A0ABX4XX57_9LIST</name>
<comment type="caution">
    <text evidence="1">The sequence shown here is derived from an EMBL/GenBank/DDBJ whole genome shotgun (WGS) entry which is preliminary data.</text>
</comment>
<reference evidence="1 2" key="1">
    <citation type="submission" date="2016-11" db="EMBL/GenBank/DDBJ databases">
        <title>Whole Genome Sequence of Listeria newyorkensis.</title>
        <authorList>
            <person name="Frink S."/>
            <person name="Morales C."/>
            <person name="Kiang D."/>
        </authorList>
    </citation>
    <scope>NUCLEOTIDE SEQUENCE [LARGE SCALE GENOMIC DNA]</scope>
    <source>
        <strain evidence="1 2">F1604011-044</strain>
    </source>
</reference>